<feature type="domain" description="DIX" evidence="21">
    <location>
        <begin position="603"/>
        <end position="685"/>
    </location>
</feature>
<comment type="similarity">
    <text evidence="13">Belongs to the DIXDC1 family.</text>
</comment>
<evidence type="ECO:0000256" key="6">
    <source>
        <dbReference type="ARBA" id="ARBA00022687"/>
    </source>
</evidence>
<keyword evidence="8" id="KW-0965">Cell junction</keyword>
<dbReference type="GO" id="GO:0005925">
    <property type="term" value="C:focal adhesion"/>
    <property type="evidence" value="ECO:0007669"/>
    <property type="project" value="UniProtKB-SubCell"/>
</dbReference>
<keyword evidence="6 17" id="KW-0879">Wnt signaling pathway</keyword>
<feature type="region of interest" description="Disordered" evidence="19">
    <location>
        <begin position="561"/>
        <end position="599"/>
    </location>
</feature>
<dbReference type="Pfam" id="PF00307">
    <property type="entry name" value="CH"/>
    <property type="match status" value="1"/>
</dbReference>
<evidence type="ECO:0000259" key="20">
    <source>
        <dbReference type="PROSITE" id="PS50021"/>
    </source>
</evidence>
<name>A0A401RYC7_CHIPU</name>
<dbReference type="AlphaFoldDB" id="A0A401RYC7"/>
<feature type="region of interest" description="Disordered" evidence="19">
    <location>
        <begin position="215"/>
        <end position="244"/>
    </location>
</feature>
<dbReference type="SMART" id="SM00021">
    <property type="entry name" value="DAX"/>
    <property type="match status" value="1"/>
</dbReference>
<evidence type="ECO:0000256" key="5">
    <source>
        <dbReference type="ARBA" id="ARBA00022553"/>
    </source>
</evidence>
<dbReference type="SUPFAM" id="SSF47576">
    <property type="entry name" value="Calponin-homology domain, CH-domain"/>
    <property type="match status" value="1"/>
</dbReference>
<dbReference type="PROSITE" id="PS50021">
    <property type="entry name" value="CH"/>
    <property type="match status" value="1"/>
</dbReference>
<dbReference type="InterPro" id="IPR038207">
    <property type="entry name" value="DIX_dom_sf"/>
</dbReference>
<protein>
    <recommendedName>
        <fullName evidence="14">Dixin</fullName>
    </recommendedName>
    <alternativeName>
        <fullName evidence="15">Coiled-coil protein DIX1</fullName>
    </alternativeName>
    <alternativeName>
        <fullName evidence="16">DIX domain-containing protein 1</fullName>
    </alternativeName>
</protein>
<dbReference type="OMA" id="ISWVNSQ"/>
<evidence type="ECO:0000256" key="4">
    <source>
        <dbReference type="ARBA" id="ARBA00022490"/>
    </source>
</evidence>
<dbReference type="PANTHER" id="PTHR10878">
    <property type="entry name" value="SEGMENT POLARITY PROTEIN DISHEVELLED"/>
    <property type="match status" value="1"/>
</dbReference>
<dbReference type="EMBL" id="BEZZ01000023">
    <property type="protein sequence ID" value="GCC23120.1"/>
    <property type="molecule type" value="Genomic_DNA"/>
</dbReference>
<dbReference type="InterPro" id="IPR036872">
    <property type="entry name" value="CH_dom_sf"/>
</dbReference>
<dbReference type="OrthoDB" id="30551at2759"/>
<dbReference type="Pfam" id="PF00778">
    <property type="entry name" value="DIX"/>
    <property type="match status" value="1"/>
</dbReference>
<evidence type="ECO:0000256" key="14">
    <source>
        <dbReference type="ARBA" id="ARBA00068877"/>
    </source>
</evidence>
<dbReference type="STRING" id="137246.A0A401RYC7"/>
<dbReference type="Gene3D" id="1.10.418.10">
    <property type="entry name" value="Calponin-like domain"/>
    <property type="match status" value="1"/>
</dbReference>
<dbReference type="Proteomes" id="UP000287033">
    <property type="component" value="Unassembled WGS sequence"/>
</dbReference>
<dbReference type="FunFam" id="1.10.418.10:FF:000054">
    <property type="entry name" value="Dixin isoform 1"/>
    <property type="match status" value="1"/>
</dbReference>
<evidence type="ECO:0000256" key="13">
    <source>
        <dbReference type="ARBA" id="ARBA00060765"/>
    </source>
</evidence>
<evidence type="ECO:0000256" key="12">
    <source>
        <dbReference type="ARBA" id="ARBA00058710"/>
    </source>
</evidence>
<evidence type="ECO:0000256" key="19">
    <source>
        <dbReference type="SAM" id="MobiDB-lite"/>
    </source>
</evidence>
<dbReference type="FunFam" id="2.40.240.130:FF:000003">
    <property type="entry name" value="Dixin isoform 1"/>
    <property type="match status" value="1"/>
</dbReference>
<dbReference type="CDD" id="cd21213">
    <property type="entry name" value="CH_DIXDC1"/>
    <property type="match status" value="1"/>
</dbReference>
<comment type="function">
    <text evidence="12">Positive effector of the Wnt signaling pathway; activates WNT3A signaling via DVL2. Regulates JNK activation by AXIN1 and DVL2.</text>
</comment>
<keyword evidence="7" id="KW-0832">Ubl conjugation</keyword>
<dbReference type="SMART" id="SM00033">
    <property type="entry name" value="CH"/>
    <property type="match status" value="1"/>
</dbReference>
<dbReference type="PROSITE" id="PS50841">
    <property type="entry name" value="DIX"/>
    <property type="match status" value="1"/>
</dbReference>
<keyword evidence="10" id="KW-0009">Actin-binding</keyword>
<accession>A0A401RYC7</accession>
<evidence type="ECO:0000256" key="2">
    <source>
        <dbReference type="ARBA" id="ARBA00004529"/>
    </source>
</evidence>
<dbReference type="GO" id="GO:0005829">
    <property type="term" value="C:cytosol"/>
    <property type="evidence" value="ECO:0007669"/>
    <property type="project" value="TreeGrafter"/>
</dbReference>
<evidence type="ECO:0000256" key="18">
    <source>
        <dbReference type="SAM" id="Coils"/>
    </source>
</evidence>
<keyword evidence="9 18" id="KW-0175">Coiled coil</keyword>
<evidence type="ECO:0000259" key="21">
    <source>
        <dbReference type="PROSITE" id="PS50841"/>
    </source>
</evidence>
<dbReference type="InterPro" id="IPR015506">
    <property type="entry name" value="Dsh/Dvl-rel"/>
</dbReference>
<dbReference type="GO" id="GO:0060070">
    <property type="term" value="P:canonical Wnt signaling pathway"/>
    <property type="evidence" value="ECO:0007669"/>
    <property type="project" value="TreeGrafter"/>
</dbReference>
<gene>
    <name evidence="22" type="ORF">chiPu_0001513</name>
</gene>
<evidence type="ECO:0000256" key="1">
    <source>
        <dbReference type="ARBA" id="ARBA00004246"/>
    </source>
</evidence>
<comment type="caution">
    <text evidence="22">The sequence shown here is derived from an EMBL/GenBank/DDBJ whole genome shotgun (WGS) entry which is preliminary data.</text>
</comment>
<evidence type="ECO:0000256" key="10">
    <source>
        <dbReference type="ARBA" id="ARBA00023203"/>
    </source>
</evidence>
<keyword evidence="23" id="KW-1185">Reference proteome</keyword>
<evidence type="ECO:0000256" key="17">
    <source>
        <dbReference type="PROSITE-ProRule" id="PRU00069"/>
    </source>
</evidence>
<dbReference type="InterPro" id="IPR001158">
    <property type="entry name" value="DIX"/>
</dbReference>
<evidence type="ECO:0000256" key="8">
    <source>
        <dbReference type="ARBA" id="ARBA00022949"/>
    </source>
</evidence>
<feature type="compositionally biased region" description="Basic and acidic residues" evidence="19">
    <location>
        <begin position="576"/>
        <end position="585"/>
    </location>
</feature>
<keyword evidence="11" id="KW-0206">Cytoskeleton</keyword>
<dbReference type="PANTHER" id="PTHR10878:SF22">
    <property type="entry name" value="DIXIN"/>
    <property type="match status" value="1"/>
</dbReference>
<evidence type="ECO:0000256" key="7">
    <source>
        <dbReference type="ARBA" id="ARBA00022843"/>
    </source>
</evidence>
<evidence type="ECO:0000256" key="9">
    <source>
        <dbReference type="ARBA" id="ARBA00023054"/>
    </source>
</evidence>
<dbReference type="InterPro" id="IPR001715">
    <property type="entry name" value="CH_dom"/>
</dbReference>
<dbReference type="GO" id="GO:0001725">
    <property type="term" value="C:stress fiber"/>
    <property type="evidence" value="ECO:0007669"/>
    <property type="project" value="UniProtKB-SubCell"/>
</dbReference>
<evidence type="ECO:0000256" key="3">
    <source>
        <dbReference type="ARBA" id="ARBA00022473"/>
    </source>
</evidence>
<dbReference type="Gene3D" id="2.40.240.130">
    <property type="match status" value="1"/>
</dbReference>
<dbReference type="SUPFAM" id="SSF54236">
    <property type="entry name" value="Ubiquitin-like"/>
    <property type="match status" value="1"/>
</dbReference>
<feature type="coiled-coil region" evidence="18">
    <location>
        <begin position="350"/>
        <end position="412"/>
    </location>
</feature>
<keyword evidence="4" id="KW-0963">Cytoplasm</keyword>
<reference evidence="22 23" key="1">
    <citation type="journal article" date="2018" name="Nat. Ecol. Evol.">
        <title>Shark genomes provide insights into elasmobranch evolution and the origin of vertebrates.</title>
        <authorList>
            <person name="Hara Y"/>
            <person name="Yamaguchi K"/>
            <person name="Onimaru K"/>
            <person name="Kadota M"/>
            <person name="Koyanagi M"/>
            <person name="Keeley SD"/>
            <person name="Tatsumi K"/>
            <person name="Tanaka K"/>
            <person name="Motone F"/>
            <person name="Kageyama Y"/>
            <person name="Nozu R"/>
            <person name="Adachi N"/>
            <person name="Nishimura O"/>
            <person name="Nakagawa R"/>
            <person name="Tanegashima C"/>
            <person name="Kiyatake I"/>
            <person name="Matsumoto R"/>
            <person name="Murakumo K"/>
            <person name="Nishida K"/>
            <person name="Terakita A"/>
            <person name="Kuratani S"/>
            <person name="Sato K"/>
            <person name="Hyodo S Kuraku.S."/>
        </authorList>
    </citation>
    <scope>NUCLEOTIDE SEQUENCE [LARGE SCALE GENOMIC DNA]</scope>
</reference>
<sequence length="689" mass="78379">MIACLAKGNLLDVLQEGFTEQQLQSYVVWVNSQLKKKPGLKPVEDLRQDLCDGVVLTHLVEIVAGEQLSDIYFNPTSHQEMKENVEKVLQFITSKKIRMHQTFARDIVEGNLKCIMRLILALAAHFKPSGVRSASQWSTVPLRNKSTTSSDNHRPLSATAMVQTAAAALAEVRQDVSRSGREVFRYKHEVQSFEDEVGSHTWSVRAMVQQYEGQQMPLSPPLSPSVRSESPTNSAKPESITSQLDETLELSSQKEEWDTRPAEDSIQSAWMSMNSGKSQVNDKHYLWEDQLLDQQDQLGKEMEEARKMISILQGLLLNGSLPEDEQEGSFPLCEQGASAEEQLVIIKSRLDLSMDECKDMKRELLKYKQETRNLQGVKDALQHRMAQQESSILQLKQELLRASMAKDELLSENLDLQRKTEERNRLLGEFKRELGQKDRLFQQQQAKLDDTLRKLMETTHIKNDLQKDLEQKDLLLQQLLNRDEEEVSGYPGKPLASNGYIQSLNKTTSPVYRGTEDLQVVRDSLRSLRSSFAGHDPQHHTIDTLEQGIASLLERMHVAETQGRAGNKTPVKHSGRREANTERESWPSNSSLHSHNSPGLSSLVSTKVLYFTDRTLVPFMVNIPKRLGEVTLKDFKAAIDREGNYRYHFKALDPEFGTVKEELFHDDDIIPGWEGKIVAWVEEDHGDSR</sequence>
<evidence type="ECO:0000256" key="11">
    <source>
        <dbReference type="ARBA" id="ARBA00023212"/>
    </source>
</evidence>
<keyword evidence="5" id="KW-0597">Phosphoprotein</keyword>
<evidence type="ECO:0000256" key="16">
    <source>
        <dbReference type="ARBA" id="ARBA00079899"/>
    </source>
</evidence>
<evidence type="ECO:0000256" key="15">
    <source>
        <dbReference type="ARBA" id="ARBA00077663"/>
    </source>
</evidence>
<feature type="compositionally biased region" description="Low complexity" evidence="19">
    <location>
        <begin position="586"/>
        <end position="599"/>
    </location>
</feature>
<evidence type="ECO:0000313" key="22">
    <source>
        <dbReference type="EMBL" id="GCC23120.1"/>
    </source>
</evidence>
<proteinExistence type="inferred from homology"/>
<keyword evidence="3" id="KW-0217">Developmental protein</keyword>
<organism evidence="22 23">
    <name type="scientific">Chiloscyllium punctatum</name>
    <name type="common">Brownbanded bambooshark</name>
    <name type="synonym">Hemiscyllium punctatum</name>
    <dbReference type="NCBI Taxonomy" id="137246"/>
    <lineage>
        <taxon>Eukaryota</taxon>
        <taxon>Metazoa</taxon>
        <taxon>Chordata</taxon>
        <taxon>Craniata</taxon>
        <taxon>Vertebrata</taxon>
        <taxon>Chondrichthyes</taxon>
        <taxon>Elasmobranchii</taxon>
        <taxon>Galeomorphii</taxon>
        <taxon>Galeoidea</taxon>
        <taxon>Orectolobiformes</taxon>
        <taxon>Hemiscylliidae</taxon>
        <taxon>Chiloscyllium</taxon>
    </lineage>
</organism>
<feature type="domain" description="Calponin-homology (CH)" evidence="20">
    <location>
        <begin position="20"/>
        <end position="127"/>
    </location>
</feature>
<comment type="subcellular location">
    <subcellularLocation>
        <location evidence="1">Cell junction</location>
        <location evidence="1">Focal adhesion</location>
    </subcellularLocation>
    <subcellularLocation>
        <location evidence="2">Cytoplasm</location>
        <location evidence="2">Cytoskeleton</location>
        <location evidence="2">Stress fiber</location>
    </subcellularLocation>
</comment>
<dbReference type="InterPro" id="IPR029071">
    <property type="entry name" value="Ubiquitin-like_domsf"/>
</dbReference>
<evidence type="ECO:0000313" key="23">
    <source>
        <dbReference type="Proteomes" id="UP000287033"/>
    </source>
</evidence>
<dbReference type="GO" id="GO:0003779">
    <property type="term" value="F:actin binding"/>
    <property type="evidence" value="ECO:0007669"/>
    <property type="project" value="UniProtKB-KW"/>
</dbReference>
<feature type="compositionally biased region" description="Polar residues" evidence="19">
    <location>
        <begin position="232"/>
        <end position="244"/>
    </location>
</feature>